<reference evidence="2 3" key="1">
    <citation type="journal article" date="2007" name="PLoS Genet.">
        <title>Patterns and implications of gene gain and loss in the evolution of Prochlorococcus.</title>
        <authorList>
            <person name="Kettler G.C."/>
            <person name="Martiny A.C."/>
            <person name="Huang K."/>
            <person name="Zucker J."/>
            <person name="Coleman M.L."/>
            <person name="Rodrigue S."/>
            <person name="Chen F."/>
            <person name="Lapidus A."/>
            <person name="Ferriera S."/>
            <person name="Johnson J."/>
            <person name="Steglich C."/>
            <person name="Church G.M."/>
            <person name="Richardson P."/>
            <person name="Chisholm S.W."/>
        </authorList>
    </citation>
    <scope>NUCLEOTIDE SEQUENCE [LARGE SCALE GENOMIC DNA]</scope>
    <source>
        <strain evidence="2 3">MIT 9303</strain>
    </source>
</reference>
<accession>A2CBI0</accession>
<protein>
    <submittedName>
        <fullName evidence="2">Uncharacterized protein</fullName>
    </submittedName>
</protein>
<organism evidence="2 3">
    <name type="scientific">Prochlorococcus marinus (strain MIT 9303)</name>
    <dbReference type="NCBI Taxonomy" id="59922"/>
    <lineage>
        <taxon>Bacteria</taxon>
        <taxon>Bacillati</taxon>
        <taxon>Cyanobacteriota</taxon>
        <taxon>Cyanophyceae</taxon>
        <taxon>Synechococcales</taxon>
        <taxon>Prochlorococcaceae</taxon>
        <taxon>Prochlorococcus</taxon>
    </lineage>
</organism>
<evidence type="ECO:0000313" key="2">
    <source>
        <dbReference type="EMBL" id="ABM78840.1"/>
    </source>
</evidence>
<dbReference type="EMBL" id="CP000554">
    <property type="protein sequence ID" value="ABM78840.1"/>
    <property type="molecule type" value="Genomic_DNA"/>
</dbReference>
<feature type="compositionally biased region" description="Polar residues" evidence="1">
    <location>
        <begin position="1"/>
        <end position="19"/>
    </location>
</feature>
<dbReference type="HOGENOM" id="CLU_2919053_0_0_3"/>
<sequence>METIASGNNHPTPKTNPTQLHLDESLTDDVLEGVGYDGQQVDIVRSSLKQPFSFSRLESHD</sequence>
<proteinExistence type="predicted"/>
<evidence type="ECO:0000256" key="1">
    <source>
        <dbReference type="SAM" id="MobiDB-lite"/>
    </source>
</evidence>
<gene>
    <name evidence="2" type="ordered locus">P9303_21051</name>
</gene>
<dbReference type="AlphaFoldDB" id="A2CBI0"/>
<dbReference type="STRING" id="59922.P9303_21051"/>
<feature type="region of interest" description="Disordered" evidence="1">
    <location>
        <begin position="1"/>
        <end position="21"/>
    </location>
</feature>
<evidence type="ECO:0000313" key="3">
    <source>
        <dbReference type="Proteomes" id="UP000002274"/>
    </source>
</evidence>
<dbReference type="Proteomes" id="UP000002274">
    <property type="component" value="Chromosome"/>
</dbReference>
<name>A2CBI0_PROM3</name>
<dbReference type="KEGG" id="pmf:P9303_21051"/>